<comment type="catalytic activity">
    <reaction evidence="14">
        <text>an alpha-D-Glc-(1-&gt;3)-alpha-D-Glc-(1-&gt;3)-alpha-D-Man-(1-&gt;2)-alpha-D-Man-(1-&gt;2)-alpha-D-Man-(1-&gt;3)-[alpha-D-Man-(1-&gt;2)-alpha-D-Man-(1-&gt;3)-[alpha-D-Man-(1-&gt;2)-alpha-D-Man-(1-&gt;6)]-alpha-D-Man-(1-&gt;6)]-beta-D-Man-(1-&gt;4)-beta-D-GlcNAc-(1-&gt;4)-alpha-D-GlcNAc-diphospho-di-trans,poly-cis-dolichol + a di-trans,poly-cis-dolichyl beta-D-glucosyl phosphate = a alpha-D-Glc-(1-&gt;2)-alpha-D-Glc-(1-&gt;3)-alpha-D-Glc-(1-&gt;3)-alpha-D-Man-(1-&gt;2)-alpha-D-Man-(1-&gt;2)-alpha-D-Man-(1-&gt;3)-[alpha-D-Man-(1-&gt;2)-alpha-D-Man-(1-&gt;3)-[alpha-D-Man-(1-&gt;2)-alpha-D-Man-(1-&gt;6)]-alpha-D-Man-(1-&gt;6)]-beta-D-Man-(1-&gt;4)-beta-D-GlcNAc-(1-&gt;4)-alpha-D-GlcNAc-diphospho-di-trans,poly-cis-dolichol + a di-trans,poly-cis-dolichyl phosphate + H(+)</text>
        <dbReference type="Rhea" id="RHEA:29543"/>
        <dbReference type="Rhea" id="RHEA-COMP:19498"/>
        <dbReference type="Rhea" id="RHEA-COMP:19502"/>
        <dbReference type="Rhea" id="RHEA-COMP:19512"/>
        <dbReference type="Rhea" id="RHEA-COMP:19522"/>
        <dbReference type="ChEBI" id="CHEBI:15378"/>
        <dbReference type="ChEBI" id="CHEBI:57525"/>
        <dbReference type="ChEBI" id="CHEBI:57683"/>
        <dbReference type="ChEBI" id="CHEBI:132522"/>
        <dbReference type="ChEBI" id="CHEBI:132523"/>
        <dbReference type="EC" id="2.4.1.256"/>
    </reaction>
    <physiologicalReaction direction="left-to-right" evidence="14">
        <dbReference type="Rhea" id="RHEA:29544"/>
    </physiologicalReaction>
</comment>
<keyword evidence="16" id="KW-0732">Signal</keyword>
<keyword evidence="6" id="KW-0328">Glycosyltransferase</keyword>
<organism evidence="17 18">
    <name type="scientific">Cryoendolithus antarcticus</name>
    <dbReference type="NCBI Taxonomy" id="1507870"/>
    <lineage>
        <taxon>Eukaryota</taxon>
        <taxon>Fungi</taxon>
        <taxon>Dikarya</taxon>
        <taxon>Ascomycota</taxon>
        <taxon>Pezizomycotina</taxon>
        <taxon>Dothideomycetes</taxon>
        <taxon>Dothideomycetidae</taxon>
        <taxon>Cladosporiales</taxon>
        <taxon>Cladosporiaceae</taxon>
        <taxon>Cryoendolithus</taxon>
    </lineage>
</organism>
<keyword evidence="9" id="KW-0256">Endoplasmic reticulum</keyword>
<dbReference type="InParanoid" id="A0A1V8ST90"/>
<reference evidence="18" key="1">
    <citation type="submission" date="2017-03" db="EMBL/GenBank/DDBJ databases">
        <title>Genomes of endolithic fungi from Antarctica.</title>
        <authorList>
            <person name="Coleine C."/>
            <person name="Masonjones S."/>
            <person name="Stajich J.E."/>
        </authorList>
    </citation>
    <scope>NUCLEOTIDE SEQUENCE [LARGE SCALE GENOMIC DNA]</scope>
    <source>
        <strain evidence="18">CCFEE 5527</strain>
    </source>
</reference>
<dbReference type="AlphaFoldDB" id="A0A1V8ST90"/>
<comment type="caution">
    <text evidence="17">The sequence shown here is derived from an EMBL/GenBank/DDBJ whole genome shotgun (WGS) entry which is preliminary data.</text>
</comment>
<keyword evidence="11 15" id="KW-0472">Membrane</keyword>
<proteinExistence type="inferred from homology"/>
<evidence type="ECO:0000313" key="18">
    <source>
        <dbReference type="Proteomes" id="UP000192596"/>
    </source>
</evidence>
<evidence type="ECO:0000256" key="3">
    <source>
        <dbReference type="ARBA" id="ARBA00010600"/>
    </source>
</evidence>
<feature type="transmembrane region" description="Helical" evidence="15">
    <location>
        <begin position="80"/>
        <end position="100"/>
    </location>
</feature>
<keyword evidence="18" id="KW-1185">Reference proteome</keyword>
<feature type="transmembrane region" description="Helical" evidence="15">
    <location>
        <begin position="317"/>
        <end position="343"/>
    </location>
</feature>
<dbReference type="EC" id="2.4.1.256" evidence="4"/>
<comment type="function">
    <text evidence="13">Dol-P-Glc:Glc(2)Man(9)GlcNAc(2)-PP-Dol alpha-1,2-glucosyltransferase that operates in the biosynthetic pathway of dolichol-linked oligosaccharides, the glycan precursors employed in protein asparagine (N)-glycosylation. The assembly of dolichol-linked oligosaccharides begins on the cytosolic side of the endoplasmic reticulum membrane and finishes in its lumen. The sequential addition of sugars to dolichol pyrophosphate produces dolichol-linked oligosaccharides containing fourteen sugars, including two GlcNAcs, nine mannoses and three glucoses. Once assembled, the oligosaccharide is transferred from the lipid to nascent proteins by oligosaccharyltransferases. In the lumen of the endoplasmic reticulum, adds the third and last glucose residue from dolichyl phosphate glucose (Dol-P-Glc) onto the lipid-linked oligosaccharide intermediate Glc(2)Man(9)GlcNAc(2)-PP-Dol to produce Glc(3)Man(9)GlcNAc(2)-PP-Dol.</text>
</comment>
<evidence type="ECO:0000256" key="10">
    <source>
        <dbReference type="ARBA" id="ARBA00022989"/>
    </source>
</evidence>
<evidence type="ECO:0000256" key="11">
    <source>
        <dbReference type="ARBA" id="ARBA00023136"/>
    </source>
</evidence>
<dbReference type="Proteomes" id="UP000192596">
    <property type="component" value="Unassembled WGS sequence"/>
</dbReference>
<evidence type="ECO:0000256" key="15">
    <source>
        <dbReference type="SAM" id="Phobius"/>
    </source>
</evidence>
<comment type="pathway">
    <text evidence="2">Protein modification; protein glycosylation.</text>
</comment>
<feature type="transmembrane region" description="Helical" evidence="15">
    <location>
        <begin position="409"/>
        <end position="427"/>
    </location>
</feature>
<dbReference type="Pfam" id="PF04922">
    <property type="entry name" value="DIE2_ALG10"/>
    <property type="match status" value="1"/>
</dbReference>
<keyword evidence="7" id="KW-0808">Transferase</keyword>
<keyword evidence="8 15" id="KW-0812">Transmembrane</keyword>
<name>A0A1V8ST90_9PEZI</name>
<evidence type="ECO:0000256" key="7">
    <source>
        <dbReference type="ARBA" id="ARBA00022679"/>
    </source>
</evidence>
<dbReference type="PIRSF" id="PIRSF028810">
    <property type="entry name" value="Alpha1_2_glucosyltferase_Alg10"/>
    <property type="match status" value="1"/>
</dbReference>
<evidence type="ECO:0000256" key="8">
    <source>
        <dbReference type="ARBA" id="ARBA00022692"/>
    </source>
</evidence>
<evidence type="ECO:0000256" key="1">
    <source>
        <dbReference type="ARBA" id="ARBA00004477"/>
    </source>
</evidence>
<dbReference type="PANTHER" id="PTHR12989">
    <property type="entry name" value="ALPHA-1,2-GLUCOSYLTRANSFERASE ALG10"/>
    <property type="match status" value="1"/>
</dbReference>
<feature type="chain" id="PRO_5012325305" description="Dol-P-Glc:Glc(2)Man(9)GlcNAc(2)-PP-Dol alpha-1,2-glucosyltransferase" evidence="16">
    <location>
        <begin position="27"/>
        <end position="563"/>
    </location>
</feature>
<sequence length="563" mass="63823">MAFLRHNAWLLLALPPILLWFTAVNSIVPDPYLDEVFHVPQAKQYCDGRFLPWDPKITTPPGLYFISYLLKPVLGCSTTSLRAINLLCTLALAWILQRIYARRLLRRDSTGSQRLATHSALNTVLFPPLFFFSALYYTDISSTLAVALFHNSFTGTDRSSLPSHNRRRNIRLVVYGLLALLFRQTNIFWVAIFPAGIVLFRELDRGHAVVKDSMYRKVAGFGDSWMSVARTSWKMEVLYDPPVQNSSLEDYLKCLVSLVTLVLKLPTQPLRLFDLLSAVSPFLIILLNFALFIVLNGGVVLGDKSNHVATLHAPQLLYLWPFLLFFSWPFVLPHLVTPALAILQRFAPQMRRLVPVKSSISTSPRTVVMTGFTALALVMVRYNTIIHPFTLADNRHYVFYVFRLLMRPWWMRYLAAPVYVLSAWSCVQALGEPPVQAQDAAAGKDVAAESTASRTTAQGPNVSFLVIWLATTALNLITAPLVEPRYFILPWLFWRLHVPTSAAPTKPQSASGALATKAKSQYDKRLWLETAWFLAVNAVTGYMFLYRGFAWESEKGKVQRFMW</sequence>
<keyword evidence="10 15" id="KW-1133">Transmembrane helix</keyword>
<evidence type="ECO:0000256" key="4">
    <source>
        <dbReference type="ARBA" id="ARBA00011967"/>
    </source>
</evidence>
<protein>
    <recommendedName>
        <fullName evidence="5">Dol-P-Glc:Glc(2)Man(9)GlcNAc(2)-PP-Dol alpha-1,2-glucosyltransferase</fullName>
        <ecNumber evidence="4">2.4.1.256</ecNumber>
    </recommendedName>
    <alternativeName>
        <fullName evidence="12">Asparagine-linked glycosylation protein 10</fullName>
    </alternativeName>
</protein>
<dbReference type="GO" id="GO:0005789">
    <property type="term" value="C:endoplasmic reticulum membrane"/>
    <property type="evidence" value="ECO:0007669"/>
    <property type="project" value="UniProtKB-SubCell"/>
</dbReference>
<evidence type="ECO:0000256" key="9">
    <source>
        <dbReference type="ARBA" id="ARBA00022824"/>
    </source>
</evidence>
<gene>
    <name evidence="17" type="ORF">B0A48_11942</name>
</gene>
<dbReference type="STRING" id="1507870.A0A1V8ST90"/>
<feature type="transmembrane region" description="Helical" evidence="15">
    <location>
        <begin position="462"/>
        <end position="482"/>
    </location>
</feature>
<evidence type="ECO:0000313" key="17">
    <source>
        <dbReference type="EMBL" id="OQO02415.1"/>
    </source>
</evidence>
<evidence type="ECO:0000256" key="2">
    <source>
        <dbReference type="ARBA" id="ARBA00004922"/>
    </source>
</evidence>
<dbReference type="GO" id="GO:0006488">
    <property type="term" value="P:dolichol-linked oligosaccharide biosynthetic process"/>
    <property type="evidence" value="ECO:0007669"/>
    <property type="project" value="InterPro"/>
</dbReference>
<dbReference type="PANTHER" id="PTHR12989:SF10">
    <property type="entry name" value="DOL-P-GLC:GLC(2)MAN(9)GLCNAC(2)-PP-DOL ALPHA-1,2-GLUCOSYLTRANSFERASE-RELATED"/>
    <property type="match status" value="1"/>
</dbReference>
<dbReference type="InterPro" id="IPR016900">
    <property type="entry name" value="Alg10"/>
</dbReference>
<evidence type="ECO:0000256" key="13">
    <source>
        <dbReference type="ARBA" id="ARBA00044727"/>
    </source>
</evidence>
<dbReference type="OrthoDB" id="4769at2759"/>
<dbReference type="FunCoup" id="A0A1V8ST90">
    <property type="interactions" value="1242"/>
</dbReference>
<accession>A0A1V8ST90</accession>
<dbReference type="EMBL" id="NAJO01000027">
    <property type="protein sequence ID" value="OQO02415.1"/>
    <property type="molecule type" value="Genomic_DNA"/>
</dbReference>
<evidence type="ECO:0000256" key="14">
    <source>
        <dbReference type="ARBA" id="ARBA00048064"/>
    </source>
</evidence>
<feature type="signal peptide" evidence="16">
    <location>
        <begin position="1"/>
        <end position="26"/>
    </location>
</feature>
<dbReference type="GO" id="GO:0106073">
    <property type="term" value="F:dolichyl pyrophosphate Glc2Man9GlcNAc2 alpha-1,2-glucosyltransferase activity"/>
    <property type="evidence" value="ECO:0007669"/>
    <property type="project" value="UniProtKB-EC"/>
</dbReference>
<feature type="transmembrane region" description="Helical" evidence="15">
    <location>
        <begin position="172"/>
        <end position="200"/>
    </location>
</feature>
<feature type="transmembrane region" description="Helical" evidence="15">
    <location>
        <begin position="120"/>
        <end position="138"/>
    </location>
</feature>
<feature type="transmembrane region" description="Helical" evidence="15">
    <location>
        <begin position="272"/>
        <end position="297"/>
    </location>
</feature>
<dbReference type="UniPathway" id="UPA00378"/>
<evidence type="ECO:0000256" key="12">
    <source>
        <dbReference type="ARBA" id="ARBA00032069"/>
    </source>
</evidence>
<comment type="subcellular location">
    <subcellularLocation>
        <location evidence="1">Endoplasmic reticulum membrane</location>
        <topology evidence="1">Multi-pass membrane protein</topology>
    </subcellularLocation>
</comment>
<feature type="transmembrane region" description="Helical" evidence="15">
    <location>
        <begin position="531"/>
        <end position="550"/>
    </location>
</feature>
<evidence type="ECO:0000256" key="5">
    <source>
        <dbReference type="ARBA" id="ARBA00018512"/>
    </source>
</evidence>
<comment type="similarity">
    <text evidence="3">Belongs to the ALG10 glucosyltransferase family.</text>
</comment>
<evidence type="ECO:0000256" key="6">
    <source>
        <dbReference type="ARBA" id="ARBA00022676"/>
    </source>
</evidence>
<feature type="transmembrane region" description="Helical" evidence="15">
    <location>
        <begin position="367"/>
        <end position="389"/>
    </location>
</feature>
<evidence type="ECO:0000256" key="16">
    <source>
        <dbReference type="SAM" id="SignalP"/>
    </source>
</evidence>